<accession>A0AA41QC72</accession>
<dbReference type="EMBL" id="JAKGSG010000002">
    <property type="protein sequence ID" value="MCF4119397.1"/>
    <property type="molecule type" value="Genomic_DNA"/>
</dbReference>
<comment type="caution">
    <text evidence="2">The sequence shown here is derived from an EMBL/GenBank/DDBJ whole genome shotgun (WGS) entry which is preliminary data.</text>
</comment>
<name>A0AA41QC72_9MICO</name>
<sequence>MPLVTYTLLRLALLAGALGALYVMGMRGWLLVLVAAVVAFTLSYLLLRGPRDAAAKWLAERGARARAGDPEARGFSRDAVADADVEDAAVDATLDTPK</sequence>
<evidence type="ECO:0000256" key="1">
    <source>
        <dbReference type="SAM" id="Phobius"/>
    </source>
</evidence>
<dbReference type="Pfam" id="PF14012">
    <property type="entry name" value="DUF4229"/>
    <property type="match status" value="1"/>
</dbReference>
<dbReference type="RefSeq" id="WP_236087091.1">
    <property type="nucleotide sequence ID" value="NZ_JAKGSG010000002.1"/>
</dbReference>
<dbReference type="Proteomes" id="UP001165405">
    <property type="component" value="Unassembled WGS sequence"/>
</dbReference>
<organism evidence="2 3">
    <name type="scientific">Antribacter soli</name>
    <dbReference type="NCBI Taxonomy" id="2910976"/>
    <lineage>
        <taxon>Bacteria</taxon>
        <taxon>Bacillati</taxon>
        <taxon>Actinomycetota</taxon>
        <taxon>Actinomycetes</taxon>
        <taxon>Micrococcales</taxon>
        <taxon>Promicromonosporaceae</taxon>
        <taxon>Antribacter</taxon>
    </lineage>
</organism>
<reference evidence="2" key="1">
    <citation type="submission" date="2022-01" db="EMBL/GenBank/DDBJ databases">
        <title>Antribacter sp. nov., isolated from Guizhou of China.</title>
        <authorList>
            <person name="Chengliang C."/>
            <person name="Ya Z."/>
        </authorList>
    </citation>
    <scope>NUCLEOTIDE SEQUENCE</scope>
    <source>
        <strain evidence="2">KLBMP 9083</strain>
    </source>
</reference>
<proteinExistence type="predicted"/>
<evidence type="ECO:0000313" key="3">
    <source>
        <dbReference type="Proteomes" id="UP001165405"/>
    </source>
</evidence>
<keyword evidence="3" id="KW-1185">Reference proteome</keyword>
<feature type="transmembrane region" description="Helical" evidence="1">
    <location>
        <begin position="29"/>
        <end position="47"/>
    </location>
</feature>
<protein>
    <submittedName>
        <fullName evidence="2">DUF4229 domain-containing protein</fullName>
    </submittedName>
</protein>
<keyword evidence="1" id="KW-1133">Transmembrane helix</keyword>
<dbReference type="AlphaFoldDB" id="A0AA41QC72"/>
<evidence type="ECO:0000313" key="2">
    <source>
        <dbReference type="EMBL" id="MCF4119397.1"/>
    </source>
</evidence>
<keyword evidence="1" id="KW-0472">Membrane</keyword>
<dbReference type="InterPro" id="IPR025323">
    <property type="entry name" value="DUF4229"/>
</dbReference>
<keyword evidence="1" id="KW-0812">Transmembrane</keyword>
<gene>
    <name evidence="2" type="ORF">L1785_00180</name>
</gene>